<gene>
    <name evidence="2" type="ORF">PFISCL1PPCAC_4439</name>
</gene>
<dbReference type="EMBL" id="BTSY01000002">
    <property type="protein sequence ID" value="GMT13142.1"/>
    <property type="molecule type" value="Genomic_DNA"/>
</dbReference>
<name>A0AAV5V2Y1_9BILA</name>
<proteinExistence type="predicted"/>
<organism evidence="2 3">
    <name type="scientific">Pristionchus fissidentatus</name>
    <dbReference type="NCBI Taxonomy" id="1538716"/>
    <lineage>
        <taxon>Eukaryota</taxon>
        <taxon>Metazoa</taxon>
        <taxon>Ecdysozoa</taxon>
        <taxon>Nematoda</taxon>
        <taxon>Chromadorea</taxon>
        <taxon>Rhabditida</taxon>
        <taxon>Rhabditina</taxon>
        <taxon>Diplogasteromorpha</taxon>
        <taxon>Diplogasteroidea</taxon>
        <taxon>Neodiplogasteridae</taxon>
        <taxon>Pristionchus</taxon>
    </lineage>
</organism>
<protein>
    <submittedName>
        <fullName evidence="2">Uncharacterized protein</fullName>
    </submittedName>
</protein>
<feature type="compositionally biased region" description="Acidic residues" evidence="1">
    <location>
        <begin position="71"/>
        <end position="81"/>
    </location>
</feature>
<reference evidence="2" key="1">
    <citation type="submission" date="2023-10" db="EMBL/GenBank/DDBJ databases">
        <title>Genome assembly of Pristionchus species.</title>
        <authorList>
            <person name="Yoshida K."/>
            <person name="Sommer R.J."/>
        </authorList>
    </citation>
    <scope>NUCLEOTIDE SEQUENCE</scope>
    <source>
        <strain evidence="2">RS5133</strain>
    </source>
</reference>
<accession>A0AAV5V2Y1</accession>
<feature type="non-terminal residue" evidence="2">
    <location>
        <position position="1"/>
    </location>
</feature>
<evidence type="ECO:0000256" key="1">
    <source>
        <dbReference type="SAM" id="MobiDB-lite"/>
    </source>
</evidence>
<evidence type="ECO:0000313" key="2">
    <source>
        <dbReference type="EMBL" id="GMT13142.1"/>
    </source>
</evidence>
<dbReference type="Proteomes" id="UP001432322">
    <property type="component" value="Unassembled WGS sequence"/>
</dbReference>
<sequence length="196" mass="22129">KNDTVLVKKEDIVVEEKENTVFNEKGDSISDGKNSTVVDEREDTVFCGKEHTVIGEKMDTVATEQEGAAVSEEEENCDEDSQPISFSIAIKSEQFYDADDVSDEEMTDYEFSDAGDNDENRFEPRQTVLVSGPYGQMKMDVGNEEEFEEPEPDSLPTLADFKFEEMNSRAKSRLVVRSARPLQPIRQSQLSHIQGR</sequence>
<evidence type="ECO:0000313" key="3">
    <source>
        <dbReference type="Proteomes" id="UP001432322"/>
    </source>
</evidence>
<dbReference type="AlphaFoldDB" id="A0AAV5V2Y1"/>
<keyword evidence="3" id="KW-1185">Reference proteome</keyword>
<feature type="region of interest" description="Disordered" evidence="1">
    <location>
        <begin position="57"/>
        <end position="81"/>
    </location>
</feature>
<comment type="caution">
    <text evidence="2">The sequence shown here is derived from an EMBL/GenBank/DDBJ whole genome shotgun (WGS) entry which is preliminary data.</text>
</comment>